<dbReference type="EMBL" id="AP025017">
    <property type="protein sequence ID" value="BDA65342.1"/>
    <property type="molecule type" value="Genomic_DNA"/>
</dbReference>
<dbReference type="SUPFAM" id="SSF55961">
    <property type="entry name" value="Bet v1-like"/>
    <property type="match status" value="1"/>
</dbReference>
<proteinExistence type="inferred from homology"/>
<comment type="similarity">
    <text evidence="1">Belongs to the AHA1 family.</text>
</comment>
<dbReference type="Pfam" id="PF08327">
    <property type="entry name" value="AHSA1"/>
    <property type="match status" value="1"/>
</dbReference>
<dbReference type="RefSeq" id="WP_223908244.1">
    <property type="nucleotide sequence ID" value="NZ_AP025017.1"/>
</dbReference>
<evidence type="ECO:0000313" key="4">
    <source>
        <dbReference type="Proteomes" id="UP000824496"/>
    </source>
</evidence>
<evidence type="ECO:0000256" key="1">
    <source>
        <dbReference type="ARBA" id="ARBA00006817"/>
    </source>
</evidence>
<dbReference type="InterPro" id="IPR013538">
    <property type="entry name" value="ASHA1/2-like_C"/>
</dbReference>
<dbReference type="CDD" id="cd08893">
    <property type="entry name" value="SRPBCC_CalC_Aha1-like_GntR-HTH"/>
    <property type="match status" value="1"/>
</dbReference>
<dbReference type="Proteomes" id="UP000824496">
    <property type="component" value="Chromosome"/>
</dbReference>
<accession>A0ABM7UE70</accession>
<evidence type="ECO:0000313" key="3">
    <source>
        <dbReference type="EMBL" id="BDA65342.1"/>
    </source>
</evidence>
<dbReference type="Gene3D" id="3.30.530.20">
    <property type="match status" value="1"/>
</dbReference>
<keyword evidence="4" id="KW-1185">Reference proteome</keyword>
<sequence>MNAATNTTPPPSSGVPQIYQLFIRATPQAVWEAITTPELTRQYFYGSAVQTEARPDGAFNYLSPDGQSLWGRGTIAEWDPPHRLVHTWRSLYDPRAHDEPASRVTWEITEQEGGYCLLRVTHDHLEHSPITADGVAGEGWMLVLSGLKSVVETGQGLITAKEA</sequence>
<evidence type="ECO:0000259" key="2">
    <source>
        <dbReference type="Pfam" id="PF08327"/>
    </source>
</evidence>
<feature type="domain" description="Activator of Hsp90 ATPase homologue 1/2-like C-terminal" evidence="2">
    <location>
        <begin position="25"/>
        <end position="152"/>
    </location>
</feature>
<reference evidence="3 4" key="1">
    <citation type="submission" date="2021-08" db="EMBL/GenBank/DDBJ databases">
        <title>Whole genome sequence of novel Actinomyces species strain MAS-1.</title>
        <authorList>
            <person name="Saito M."/>
            <person name="Kuwahara N."/>
            <person name="Takizawa T."/>
            <person name="Gotouda H."/>
            <person name="Ochiai T."/>
        </authorList>
    </citation>
    <scope>NUCLEOTIDE SEQUENCE [LARGE SCALE GENOMIC DNA]</scope>
    <source>
        <strain evidence="3 4">MAS-1</strain>
    </source>
</reference>
<gene>
    <name evidence="3" type="ORF">MANAM107_21760</name>
</gene>
<dbReference type="InterPro" id="IPR023393">
    <property type="entry name" value="START-like_dom_sf"/>
</dbReference>
<organism evidence="3 4">
    <name type="scientific">Actinomyces capricornis</name>
    <dbReference type="NCBI Taxonomy" id="2755559"/>
    <lineage>
        <taxon>Bacteria</taxon>
        <taxon>Bacillati</taxon>
        <taxon>Actinomycetota</taxon>
        <taxon>Actinomycetes</taxon>
        <taxon>Actinomycetales</taxon>
        <taxon>Actinomycetaceae</taxon>
        <taxon>Actinomyces</taxon>
    </lineage>
</organism>
<protein>
    <submittedName>
        <fullName evidence="3">ATPase</fullName>
    </submittedName>
</protein>
<name>A0ABM7UE70_9ACTO</name>